<dbReference type="InterPro" id="IPR036938">
    <property type="entry name" value="PAP2/HPO_sf"/>
</dbReference>
<comment type="caution">
    <text evidence="2">The sequence shown here is derived from an EMBL/GenBank/DDBJ whole genome shotgun (WGS) entry which is preliminary data.</text>
</comment>
<dbReference type="RefSeq" id="WP_264730433.1">
    <property type="nucleotide sequence ID" value="NZ_JAPDNR010000001.1"/>
</dbReference>
<dbReference type="CDD" id="cd03394">
    <property type="entry name" value="PAP2_like_5"/>
    <property type="match status" value="1"/>
</dbReference>
<dbReference type="SMART" id="SM00014">
    <property type="entry name" value="acidPPc"/>
    <property type="match status" value="1"/>
</dbReference>
<dbReference type="Gene3D" id="1.20.144.10">
    <property type="entry name" value="Phosphatidic acid phosphatase type 2/haloperoxidase"/>
    <property type="match status" value="1"/>
</dbReference>
<organism evidence="2 3">
    <name type="scientific">Chitinophaga nivalis</name>
    <dbReference type="NCBI Taxonomy" id="2991709"/>
    <lineage>
        <taxon>Bacteria</taxon>
        <taxon>Pseudomonadati</taxon>
        <taxon>Bacteroidota</taxon>
        <taxon>Chitinophagia</taxon>
        <taxon>Chitinophagales</taxon>
        <taxon>Chitinophagaceae</taxon>
        <taxon>Chitinophaga</taxon>
    </lineage>
</organism>
<proteinExistence type="predicted"/>
<dbReference type="PANTHER" id="PTHR14969:SF13">
    <property type="entry name" value="AT30094P"/>
    <property type="match status" value="1"/>
</dbReference>
<reference evidence="2 3" key="1">
    <citation type="submission" date="2022-10" db="EMBL/GenBank/DDBJ databases">
        <title>Chitinophaga nivalis PC15 sp. nov., isolated from Pyeongchang county, South Korea.</title>
        <authorList>
            <person name="Trinh H.N."/>
        </authorList>
    </citation>
    <scope>NUCLEOTIDE SEQUENCE [LARGE SCALE GENOMIC DNA]</scope>
    <source>
        <strain evidence="2 3">PC14</strain>
    </source>
</reference>
<evidence type="ECO:0000259" key="1">
    <source>
        <dbReference type="SMART" id="SM00014"/>
    </source>
</evidence>
<feature type="domain" description="Phosphatidic acid phosphatase type 2/haloperoxidase" evidence="1">
    <location>
        <begin position="131"/>
        <end position="234"/>
    </location>
</feature>
<evidence type="ECO:0000313" key="3">
    <source>
        <dbReference type="Proteomes" id="UP001207742"/>
    </source>
</evidence>
<evidence type="ECO:0000313" key="2">
    <source>
        <dbReference type="EMBL" id="MCW3484648.1"/>
    </source>
</evidence>
<sequence length="276" mass="30695">MIRKIYAAGLTLLLLTGVYNLKAQTKNPLADTIPLTIVPAKPATSRYTFGQPAPFRSTIAGWAVPTAMIGYGFLALHTPALRELNETTRDNWKIKDERHKIKIDDYIQYTPFAAVYLLNAVGIHGKHNLRDRTMILGISALITAGTIQGLKRITDEERPDGTNRMSFPSGHTATAFAAAEYLRQEYRDVSPWYGIGGYAVATATGALRIYNNRHWLSDVVAGAGIGILSTKAAYWMYPWVQRKLFKPNSHAATTLLMPYYNAEFRSAGLSLVIYPR</sequence>
<keyword evidence="3" id="KW-1185">Reference proteome</keyword>
<protein>
    <submittedName>
        <fullName evidence="2">Phosphatase PAP2 family protein</fullName>
    </submittedName>
</protein>
<dbReference type="PANTHER" id="PTHR14969">
    <property type="entry name" value="SPHINGOSINE-1-PHOSPHATE PHOSPHOHYDROLASE"/>
    <property type="match status" value="1"/>
</dbReference>
<name>A0ABT3IL43_9BACT</name>
<dbReference type="SUPFAM" id="SSF48317">
    <property type="entry name" value="Acid phosphatase/Vanadium-dependent haloperoxidase"/>
    <property type="match status" value="1"/>
</dbReference>
<gene>
    <name evidence="2" type="ORF">OL497_12125</name>
</gene>
<dbReference type="Pfam" id="PF01569">
    <property type="entry name" value="PAP2"/>
    <property type="match status" value="1"/>
</dbReference>
<dbReference type="Proteomes" id="UP001207742">
    <property type="component" value="Unassembled WGS sequence"/>
</dbReference>
<dbReference type="InterPro" id="IPR000326">
    <property type="entry name" value="PAP2/HPO"/>
</dbReference>
<accession>A0ABT3IL43</accession>
<dbReference type="EMBL" id="JAPDNS010000001">
    <property type="protein sequence ID" value="MCW3484648.1"/>
    <property type="molecule type" value="Genomic_DNA"/>
</dbReference>